<proteinExistence type="inferred from homology"/>
<evidence type="ECO:0000259" key="8">
    <source>
        <dbReference type="Pfam" id="PF01416"/>
    </source>
</evidence>
<dbReference type="InterPro" id="IPR020095">
    <property type="entry name" value="PsdUridine_synth_TruA_C"/>
</dbReference>
<dbReference type="InterPro" id="IPR020094">
    <property type="entry name" value="TruA/RsuA/RluB/E/F_N"/>
</dbReference>
<dbReference type="GO" id="GO:0160147">
    <property type="term" value="F:tRNA pseudouridine(38-40) synthase activity"/>
    <property type="evidence" value="ECO:0007669"/>
    <property type="project" value="UniProtKB-EC"/>
</dbReference>
<comment type="catalytic activity">
    <reaction evidence="4 7">
        <text>uridine(38/39/40) in tRNA = pseudouridine(38/39/40) in tRNA</text>
        <dbReference type="Rhea" id="RHEA:22376"/>
        <dbReference type="Rhea" id="RHEA-COMP:10085"/>
        <dbReference type="Rhea" id="RHEA-COMP:10087"/>
        <dbReference type="ChEBI" id="CHEBI:65314"/>
        <dbReference type="ChEBI" id="CHEBI:65315"/>
        <dbReference type="EC" id="5.4.99.12"/>
    </reaction>
</comment>
<dbReference type="GO" id="GO:0031119">
    <property type="term" value="P:tRNA pseudouridine synthesis"/>
    <property type="evidence" value="ECO:0007669"/>
    <property type="project" value="UniProtKB-UniRule"/>
</dbReference>
<dbReference type="EC" id="5.4.99.12" evidence="4"/>
<dbReference type="InterPro" id="IPR001406">
    <property type="entry name" value="PsdUridine_synth_TruA"/>
</dbReference>
<protein>
    <recommendedName>
        <fullName evidence="4">tRNA pseudouridine synthase A</fullName>
        <ecNumber evidence="4">5.4.99.12</ecNumber>
    </recommendedName>
    <alternativeName>
        <fullName evidence="4">tRNA pseudouridine(38-40) synthase</fullName>
    </alternativeName>
    <alternativeName>
        <fullName evidence="4">tRNA pseudouridylate synthase I</fullName>
    </alternativeName>
    <alternativeName>
        <fullName evidence="4">tRNA-uridine isomerase I</fullName>
    </alternativeName>
</protein>
<dbReference type="SUPFAM" id="SSF55120">
    <property type="entry name" value="Pseudouridine synthase"/>
    <property type="match status" value="1"/>
</dbReference>
<evidence type="ECO:0000313" key="9">
    <source>
        <dbReference type="EMBL" id="GAL86894.1"/>
    </source>
</evidence>
<dbReference type="Proteomes" id="UP000030185">
    <property type="component" value="Unassembled WGS sequence"/>
</dbReference>
<dbReference type="PANTHER" id="PTHR11142">
    <property type="entry name" value="PSEUDOURIDYLATE SYNTHASE"/>
    <property type="match status" value="1"/>
</dbReference>
<dbReference type="Gene3D" id="3.30.70.660">
    <property type="entry name" value="Pseudouridine synthase I, catalytic domain, C-terminal subdomain"/>
    <property type="match status" value="1"/>
</dbReference>
<keyword evidence="10" id="KW-1185">Reference proteome</keyword>
<sequence>MSGGKVKRYFLEVAYKGTNYSGWQIQKNAVSVQEELNRVLKVLFGGHINTLGSGRTDTGVHAEQQFVQIDLEKDFTQDYLYKINRMLPEDISVRKYIEVNPEANARFDALSRRYEYRIARVKNPFLFGLSYFYPRPMDMTLLNNASALLYNYSDFQSFSKVKTSVENFLCTIYRAEWEERGELLIFHVEANRFLRGMVRALVGTLIDVGLGKMSIDEFKEILDKKDRKAAGRAVPPEGLFLCEVKYPQEIFSEK</sequence>
<accession>A0A098LK93</accession>
<dbReference type="CDD" id="cd02570">
    <property type="entry name" value="PseudoU_synth_EcTruA"/>
    <property type="match status" value="1"/>
</dbReference>
<dbReference type="FunFam" id="3.30.70.580:FF:000001">
    <property type="entry name" value="tRNA pseudouridine synthase A"/>
    <property type="match status" value="1"/>
</dbReference>
<comment type="similarity">
    <text evidence="1 4 7">Belongs to the tRNA pseudouridine synthase TruA family.</text>
</comment>
<evidence type="ECO:0000256" key="4">
    <source>
        <dbReference type="HAMAP-Rule" id="MF_00171"/>
    </source>
</evidence>
<evidence type="ECO:0000256" key="6">
    <source>
        <dbReference type="PIRSR" id="PIRSR001430-2"/>
    </source>
</evidence>
<dbReference type="eggNOG" id="COG0101">
    <property type="taxonomic scope" value="Bacteria"/>
</dbReference>
<comment type="caution">
    <text evidence="4">Lacks conserved residue(s) required for the propagation of feature annotation.</text>
</comment>
<dbReference type="HAMAP" id="MF_00171">
    <property type="entry name" value="TruA"/>
    <property type="match status" value="1"/>
</dbReference>
<dbReference type="PIRSF" id="PIRSF001430">
    <property type="entry name" value="tRNA_psdUrid_synth"/>
    <property type="match status" value="1"/>
</dbReference>
<dbReference type="NCBIfam" id="TIGR00071">
    <property type="entry name" value="hisT_truA"/>
    <property type="match status" value="1"/>
</dbReference>
<evidence type="ECO:0000313" key="10">
    <source>
        <dbReference type="Proteomes" id="UP000030185"/>
    </source>
</evidence>
<evidence type="ECO:0000256" key="2">
    <source>
        <dbReference type="ARBA" id="ARBA00022694"/>
    </source>
</evidence>
<organism evidence="9 10">
    <name type="scientific">Sporocytophaga myxococcoides</name>
    <dbReference type="NCBI Taxonomy" id="153721"/>
    <lineage>
        <taxon>Bacteria</taxon>
        <taxon>Pseudomonadati</taxon>
        <taxon>Bacteroidota</taxon>
        <taxon>Cytophagia</taxon>
        <taxon>Cytophagales</taxon>
        <taxon>Cytophagaceae</taxon>
        <taxon>Sporocytophaga</taxon>
    </lineage>
</organism>
<dbReference type="AlphaFoldDB" id="A0A098LK93"/>
<evidence type="ECO:0000256" key="5">
    <source>
        <dbReference type="PIRSR" id="PIRSR001430-1"/>
    </source>
</evidence>
<comment type="function">
    <text evidence="4">Formation of pseudouridine at positions 38, 39 and 40 in the anticodon stem and loop of transfer RNAs.</text>
</comment>
<comment type="caution">
    <text evidence="9">The sequence shown here is derived from an EMBL/GenBank/DDBJ whole genome shotgun (WGS) entry which is preliminary data.</text>
</comment>
<dbReference type="Pfam" id="PF01416">
    <property type="entry name" value="PseudoU_synth_1"/>
    <property type="match status" value="1"/>
</dbReference>
<keyword evidence="3 4" id="KW-0413">Isomerase</keyword>
<dbReference type="GO" id="GO:0003723">
    <property type="term" value="F:RNA binding"/>
    <property type="evidence" value="ECO:0007669"/>
    <property type="project" value="InterPro"/>
</dbReference>
<evidence type="ECO:0000256" key="3">
    <source>
        <dbReference type="ARBA" id="ARBA00023235"/>
    </source>
</evidence>
<keyword evidence="2 4" id="KW-0819">tRNA processing</keyword>
<evidence type="ECO:0000256" key="7">
    <source>
        <dbReference type="RuleBase" id="RU003792"/>
    </source>
</evidence>
<evidence type="ECO:0000256" key="1">
    <source>
        <dbReference type="ARBA" id="ARBA00009375"/>
    </source>
</evidence>
<gene>
    <name evidence="4" type="primary">truA</name>
    <name evidence="9" type="ORF">MYP_4124</name>
</gene>
<name>A0A098LK93_9BACT</name>
<dbReference type="PANTHER" id="PTHR11142:SF0">
    <property type="entry name" value="TRNA PSEUDOURIDINE SYNTHASE-LIKE 1"/>
    <property type="match status" value="1"/>
</dbReference>
<dbReference type="InterPro" id="IPR020103">
    <property type="entry name" value="PsdUridine_synth_cat_dom_sf"/>
</dbReference>
<dbReference type="InterPro" id="IPR020097">
    <property type="entry name" value="PsdUridine_synth_TruA_a/b_dom"/>
</dbReference>
<dbReference type="EMBL" id="BBLT01000010">
    <property type="protein sequence ID" value="GAL86894.1"/>
    <property type="molecule type" value="Genomic_DNA"/>
</dbReference>
<feature type="active site" description="Nucleophile" evidence="4 5">
    <location>
        <position position="57"/>
    </location>
</feature>
<feature type="domain" description="Pseudouridine synthase I TruA alpha/beta" evidence="8">
    <location>
        <begin position="154"/>
        <end position="247"/>
    </location>
</feature>
<feature type="binding site" evidence="4 6">
    <location>
        <position position="114"/>
    </location>
    <ligand>
        <name>substrate</name>
    </ligand>
</feature>
<comment type="subunit">
    <text evidence="4">Homodimer.</text>
</comment>
<dbReference type="STRING" id="153721.MYP_4124"/>
<dbReference type="Gene3D" id="3.30.70.580">
    <property type="entry name" value="Pseudouridine synthase I, catalytic domain, N-terminal subdomain"/>
    <property type="match status" value="1"/>
</dbReference>
<reference evidence="9 10" key="1">
    <citation type="submission" date="2014-09" db="EMBL/GenBank/DDBJ databases">
        <title>Sporocytophaga myxococcoides PG-01 genome sequencing.</title>
        <authorList>
            <person name="Liu L."/>
            <person name="Gao P.J."/>
            <person name="Chen G.J."/>
            <person name="Wang L.S."/>
        </authorList>
    </citation>
    <scope>NUCLEOTIDE SEQUENCE [LARGE SCALE GENOMIC DNA]</scope>
    <source>
        <strain evidence="9 10">PG-01</strain>
    </source>
</reference>